<sequence>MTRSKFVLGSVLCLASFTGGVLVAQGPRRPNLMEAQRLINQAFDRIAAAQQANEWDMGGHAARAKDLLDQAKREIRLATEAANHHH</sequence>
<dbReference type="Proteomes" id="UP000239735">
    <property type="component" value="Unassembled WGS sequence"/>
</dbReference>
<evidence type="ECO:0000256" key="1">
    <source>
        <dbReference type="SAM" id="Coils"/>
    </source>
</evidence>
<evidence type="ECO:0000313" key="3">
    <source>
        <dbReference type="Proteomes" id="UP000239735"/>
    </source>
</evidence>
<organism evidence="2 3">
    <name type="scientific">Candidatus Sulfuritelmatomonas gaucii</name>
    <dbReference type="NCBI Taxonomy" id="2043161"/>
    <lineage>
        <taxon>Bacteria</taxon>
        <taxon>Pseudomonadati</taxon>
        <taxon>Acidobacteriota</taxon>
        <taxon>Terriglobia</taxon>
        <taxon>Terriglobales</taxon>
        <taxon>Acidobacteriaceae</taxon>
        <taxon>Candidatus Sulfuritelmatomonas</taxon>
    </lineage>
</organism>
<evidence type="ECO:0008006" key="4">
    <source>
        <dbReference type="Google" id="ProtNLM"/>
    </source>
</evidence>
<protein>
    <recommendedName>
        <fullName evidence="4">DUF4398 domain-containing protein</fullName>
    </recommendedName>
</protein>
<dbReference type="EMBL" id="OKRB01000128">
    <property type="protein sequence ID" value="SPE28653.1"/>
    <property type="molecule type" value="Genomic_DNA"/>
</dbReference>
<dbReference type="OrthoDB" id="123338at2"/>
<feature type="coiled-coil region" evidence="1">
    <location>
        <begin position="32"/>
        <end position="81"/>
    </location>
</feature>
<proteinExistence type="predicted"/>
<name>A0A2N9LZM8_9BACT</name>
<dbReference type="AlphaFoldDB" id="A0A2N9LZM8"/>
<accession>A0A2N9LZM8</accession>
<reference evidence="3" key="1">
    <citation type="submission" date="2018-02" db="EMBL/GenBank/DDBJ databases">
        <authorList>
            <person name="Hausmann B."/>
        </authorList>
    </citation>
    <scope>NUCLEOTIDE SEQUENCE [LARGE SCALE GENOMIC DNA]</scope>
    <source>
        <strain evidence="3">Peat soil MAG SbA5</strain>
    </source>
</reference>
<gene>
    <name evidence="2" type="ORF">SBA5_680014</name>
</gene>
<evidence type="ECO:0000313" key="2">
    <source>
        <dbReference type="EMBL" id="SPE28653.1"/>
    </source>
</evidence>
<keyword evidence="1" id="KW-0175">Coiled coil</keyword>